<protein>
    <submittedName>
        <fullName evidence="2">Uncharacterized protein</fullName>
    </submittedName>
</protein>
<dbReference type="Proteomes" id="UP000824540">
    <property type="component" value="Unassembled WGS sequence"/>
</dbReference>
<evidence type="ECO:0000256" key="1">
    <source>
        <dbReference type="SAM" id="MobiDB-lite"/>
    </source>
</evidence>
<evidence type="ECO:0000313" key="3">
    <source>
        <dbReference type="Proteomes" id="UP000824540"/>
    </source>
</evidence>
<dbReference type="AlphaFoldDB" id="A0A8T2NTG2"/>
<organism evidence="2 3">
    <name type="scientific">Albula glossodonta</name>
    <name type="common">roundjaw bonefish</name>
    <dbReference type="NCBI Taxonomy" id="121402"/>
    <lineage>
        <taxon>Eukaryota</taxon>
        <taxon>Metazoa</taxon>
        <taxon>Chordata</taxon>
        <taxon>Craniata</taxon>
        <taxon>Vertebrata</taxon>
        <taxon>Euteleostomi</taxon>
        <taxon>Actinopterygii</taxon>
        <taxon>Neopterygii</taxon>
        <taxon>Teleostei</taxon>
        <taxon>Albuliformes</taxon>
        <taxon>Albulidae</taxon>
        <taxon>Albula</taxon>
    </lineage>
</organism>
<dbReference type="EMBL" id="JAFBMS010000023">
    <property type="protein sequence ID" value="KAG9343454.1"/>
    <property type="molecule type" value="Genomic_DNA"/>
</dbReference>
<evidence type="ECO:0000313" key="2">
    <source>
        <dbReference type="EMBL" id="KAG9343454.1"/>
    </source>
</evidence>
<gene>
    <name evidence="2" type="ORF">JZ751_013620</name>
</gene>
<feature type="region of interest" description="Disordered" evidence="1">
    <location>
        <begin position="1"/>
        <end position="68"/>
    </location>
</feature>
<feature type="compositionally biased region" description="Basic and acidic residues" evidence="1">
    <location>
        <begin position="51"/>
        <end position="63"/>
    </location>
</feature>
<accession>A0A8T2NTG2</accession>
<reference evidence="2" key="1">
    <citation type="thesis" date="2021" institute="BYU ScholarsArchive" country="Provo, UT, USA">
        <title>Applications of and Algorithms for Genome Assembly and Genomic Analyses with an Emphasis on Marine Teleosts.</title>
        <authorList>
            <person name="Pickett B.D."/>
        </authorList>
    </citation>
    <scope>NUCLEOTIDE SEQUENCE</scope>
    <source>
        <strain evidence="2">HI-2016</strain>
    </source>
</reference>
<name>A0A8T2NTG2_9TELE</name>
<keyword evidence="3" id="KW-1185">Reference proteome</keyword>
<comment type="caution">
    <text evidence="2">The sequence shown here is derived from an EMBL/GenBank/DDBJ whole genome shotgun (WGS) entry which is preliminary data.</text>
</comment>
<sequence length="109" mass="11553">MQHGPGVQAGLDPAPPGLSGSGISLYAAPRLKDPSAQNPLKTQWEPLTYPTHHEPHTDYKAGQKFEGNSGRGNRACAEVRFSAEVCPLVVIVGQECLLGSECESEKPAS</sequence>
<proteinExistence type="predicted"/>